<dbReference type="InterPro" id="IPR027410">
    <property type="entry name" value="TCP-1-like_intermed_sf"/>
</dbReference>
<dbReference type="InterPro" id="IPR027409">
    <property type="entry name" value="GroEL-like_apical_dom_sf"/>
</dbReference>
<keyword evidence="11" id="KW-1185">Reference proteome</keyword>
<dbReference type="GO" id="GO:0140662">
    <property type="term" value="F:ATP-dependent protein folding chaperone"/>
    <property type="evidence" value="ECO:0007669"/>
    <property type="project" value="InterPro"/>
</dbReference>
<dbReference type="KEGG" id="aqu:100634427"/>
<evidence type="ECO:0000256" key="5">
    <source>
        <dbReference type="ARBA" id="ARBA00022741"/>
    </source>
</evidence>
<evidence type="ECO:0000313" key="11">
    <source>
        <dbReference type="Proteomes" id="UP000007879"/>
    </source>
</evidence>
<evidence type="ECO:0000256" key="6">
    <source>
        <dbReference type="ARBA" id="ARBA00022840"/>
    </source>
</evidence>
<dbReference type="InterPro" id="IPR017998">
    <property type="entry name" value="Chaperone_TCP-1"/>
</dbReference>
<sequence length="549" mass="59573">MALHVPMSGLSSMLKDGAQHYSGIHEAVLRNIDACKQISKITRSSYGPCGMNKMVINHLEKLFVTNDAATVIKELEVEHPAAKMLVMAMQMQDQEIGDGTNFVLLFSGALLELGEDLIRMGLSPSEVIEGYNVAMRKVLDLLPNLVCDTIKDLTDTKGNVLKALSTAVGNMQYGNSTFFAELVAKACSLVLPENPVNFNVDNVRIAKILGSGVLNSSVVNGLVFKRLVEGDVTKATNAKIAVYSCPFDASNTETKGTVLINTAEELKTFSKGEEALIESQVKAVADTGCSVVVTGGKVGEMALHFLNKYKIMTVRLLSKFDVRRVCRATGATALPKLVPPTADECGHCDYVSVEEIGDTNVVIFRQDKIESRVATIVIRGSTEGLMDDVERLMEDGVNTFKALTRDGRLLPGGGATEIELANTLMKYGETCPGMEQYAIQKFAEAFEVIPRALAENSGFKPNEIVSKLYAAHQKGDKTFGVDVESDDPNIKDVCSSGGSPVYDLFSTRYWGIKLAATTACTVLRVDQIIMAKRAGGPKQRENKNWDDDD</sequence>
<dbReference type="InterPro" id="IPR012721">
    <property type="entry name" value="Chap_CCT_theta"/>
</dbReference>
<dbReference type="GO" id="GO:0005737">
    <property type="term" value="C:cytoplasm"/>
    <property type="evidence" value="ECO:0007669"/>
    <property type="project" value="UniProtKB-SubCell"/>
</dbReference>
<dbReference type="OrthoDB" id="1748577at2759"/>
<dbReference type="FunCoup" id="A0A1X7VIM7">
    <property type="interactions" value="913"/>
</dbReference>
<evidence type="ECO:0000256" key="3">
    <source>
        <dbReference type="ARBA" id="ARBA00016981"/>
    </source>
</evidence>
<dbReference type="CDD" id="cd03341">
    <property type="entry name" value="TCP1_theta"/>
    <property type="match status" value="1"/>
</dbReference>
<dbReference type="SUPFAM" id="SSF54849">
    <property type="entry name" value="GroEL-intermediate domain like"/>
    <property type="match status" value="1"/>
</dbReference>
<dbReference type="Proteomes" id="UP000007879">
    <property type="component" value="Unassembled WGS sequence"/>
</dbReference>
<dbReference type="FunFam" id="3.50.7.10:FF:000008">
    <property type="entry name" value="T-complex protein 1 subunit theta"/>
    <property type="match status" value="1"/>
</dbReference>
<dbReference type="OMA" id="WGLKYAV"/>
<dbReference type="InterPro" id="IPR027413">
    <property type="entry name" value="GROEL-like_equatorial_sf"/>
</dbReference>
<dbReference type="InterPro" id="IPR002423">
    <property type="entry name" value="Cpn60/GroEL/TCP-1"/>
</dbReference>
<accession>A0A1X7VIM7</accession>
<evidence type="ECO:0000256" key="7">
    <source>
        <dbReference type="ARBA" id="ARBA00023186"/>
    </source>
</evidence>
<dbReference type="STRING" id="400682.A0A1X7VIM7"/>
<evidence type="ECO:0000313" key="10">
    <source>
        <dbReference type="EnsemblMetazoa" id="Aqu2.1.39902_001"/>
    </source>
</evidence>
<comment type="subcellular location">
    <subcellularLocation>
        <location evidence="1">Cytoplasm</location>
    </subcellularLocation>
</comment>
<reference evidence="11" key="1">
    <citation type="journal article" date="2010" name="Nature">
        <title>The Amphimedon queenslandica genome and the evolution of animal complexity.</title>
        <authorList>
            <person name="Srivastava M."/>
            <person name="Simakov O."/>
            <person name="Chapman J."/>
            <person name="Fahey B."/>
            <person name="Gauthier M.E."/>
            <person name="Mitros T."/>
            <person name="Richards G.S."/>
            <person name="Conaco C."/>
            <person name="Dacre M."/>
            <person name="Hellsten U."/>
            <person name="Larroux C."/>
            <person name="Putnam N.H."/>
            <person name="Stanke M."/>
            <person name="Adamska M."/>
            <person name="Darling A."/>
            <person name="Degnan S.M."/>
            <person name="Oakley T.H."/>
            <person name="Plachetzki D.C."/>
            <person name="Zhai Y."/>
            <person name="Adamski M."/>
            <person name="Calcino A."/>
            <person name="Cummins S.F."/>
            <person name="Goodstein D.M."/>
            <person name="Harris C."/>
            <person name="Jackson D.J."/>
            <person name="Leys S.P."/>
            <person name="Shu S."/>
            <person name="Woodcroft B.J."/>
            <person name="Vervoort M."/>
            <person name="Kosik K.S."/>
            <person name="Manning G."/>
            <person name="Degnan B.M."/>
            <person name="Rokhsar D.S."/>
        </authorList>
    </citation>
    <scope>NUCLEOTIDE SEQUENCE [LARGE SCALE GENOMIC DNA]</scope>
</reference>
<comment type="similarity">
    <text evidence="2 9">Belongs to the TCP-1 chaperonin family.</text>
</comment>
<dbReference type="eggNOG" id="KOG0362">
    <property type="taxonomic scope" value="Eukaryota"/>
</dbReference>
<dbReference type="SUPFAM" id="SSF48592">
    <property type="entry name" value="GroEL equatorial domain-like"/>
    <property type="match status" value="1"/>
</dbReference>
<dbReference type="PROSITE" id="PS00750">
    <property type="entry name" value="TCP1_1"/>
    <property type="match status" value="1"/>
</dbReference>
<dbReference type="EnsemblMetazoa" id="Aqu2.1.39902_001">
    <property type="protein sequence ID" value="Aqu2.1.39902_001"/>
    <property type="gene ID" value="Aqu2.1.39902"/>
</dbReference>
<evidence type="ECO:0000256" key="9">
    <source>
        <dbReference type="RuleBase" id="RU004187"/>
    </source>
</evidence>
<dbReference type="PROSITE" id="PS00751">
    <property type="entry name" value="TCP1_2"/>
    <property type="match status" value="1"/>
</dbReference>
<evidence type="ECO:0000256" key="1">
    <source>
        <dbReference type="ARBA" id="ARBA00004496"/>
    </source>
</evidence>
<dbReference type="NCBIfam" id="TIGR02346">
    <property type="entry name" value="chap_CCT_theta"/>
    <property type="match status" value="1"/>
</dbReference>
<keyword evidence="4" id="KW-0963">Cytoplasm</keyword>
<dbReference type="AlphaFoldDB" id="A0A1X7VIM7"/>
<keyword evidence="5 9" id="KW-0547">Nucleotide-binding</keyword>
<evidence type="ECO:0000256" key="4">
    <source>
        <dbReference type="ARBA" id="ARBA00022490"/>
    </source>
</evidence>
<proteinExistence type="inferred from homology"/>
<keyword evidence="6 9" id="KW-0067">ATP-binding</keyword>
<dbReference type="PANTHER" id="PTHR11353">
    <property type="entry name" value="CHAPERONIN"/>
    <property type="match status" value="1"/>
</dbReference>
<protein>
    <recommendedName>
        <fullName evidence="3">T-complex protein 1 subunit theta</fullName>
    </recommendedName>
    <alternativeName>
        <fullName evidence="8">CCT-theta</fullName>
    </alternativeName>
</protein>
<dbReference type="InParanoid" id="A0A1X7VIM7"/>
<evidence type="ECO:0000256" key="8">
    <source>
        <dbReference type="ARBA" id="ARBA00029602"/>
    </source>
</evidence>
<dbReference type="PROSITE" id="PS00995">
    <property type="entry name" value="TCP1_3"/>
    <property type="match status" value="1"/>
</dbReference>
<dbReference type="InterPro" id="IPR002194">
    <property type="entry name" value="Chaperonin_TCP-1_CS"/>
</dbReference>
<name>A0A1X7VIM7_AMPQE</name>
<gene>
    <name evidence="10" type="primary">100634427</name>
</gene>
<dbReference type="Gene3D" id="3.30.260.10">
    <property type="entry name" value="TCP-1-like chaperonin intermediate domain"/>
    <property type="match status" value="1"/>
</dbReference>
<keyword evidence="7 9" id="KW-0143">Chaperone</keyword>
<dbReference type="GO" id="GO:0051082">
    <property type="term" value="F:unfolded protein binding"/>
    <property type="evidence" value="ECO:0007669"/>
    <property type="project" value="InterPro"/>
</dbReference>
<dbReference type="SUPFAM" id="SSF52029">
    <property type="entry name" value="GroEL apical domain-like"/>
    <property type="match status" value="1"/>
</dbReference>
<dbReference type="Gene3D" id="1.10.560.10">
    <property type="entry name" value="GroEL-like equatorial domain"/>
    <property type="match status" value="1"/>
</dbReference>
<organism evidence="10">
    <name type="scientific">Amphimedon queenslandica</name>
    <name type="common">Sponge</name>
    <dbReference type="NCBI Taxonomy" id="400682"/>
    <lineage>
        <taxon>Eukaryota</taxon>
        <taxon>Metazoa</taxon>
        <taxon>Porifera</taxon>
        <taxon>Demospongiae</taxon>
        <taxon>Heteroscleromorpha</taxon>
        <taxon>Haplosclerida</taxon>
        <taxon>Niphatidae</taxon>
        <taxon>Amphimedon</taxon>
    </lineage>
</organism>
<dbReference type="GO" id="GO:0005524">
    <property type="term" value="F:ATP binding"/>
    <property type="evidence" value="ECO:0007669"/>
    <property type="project" value="UniProtKB-KW"/>
</dbReference>
<dbReference type="Pfam" id="PF00118">
    <property type="entry name" value="Cpn60_TCP1"/>
    <property type="match status" value="1"/>
</dbReference>
<dbReference type="EnsemblMetazoa" id="XM_003383991.3">
    <property type="protein sequence ID" value="XP_003384039.1"/>
    <property type="gene ID" value="LOC100634427"/>
</dbReference>
<evidence type="ECO:0000256" key="2">
    <source>
        <dbReference type="ARBA" id="ARBA00008020"/>
    </source>
</evidence>
<dbReference type="PRINTS" id="PR00304">
    <property type="entry name" value="TCOMPLEXTCP1"/>
</dbReference>
<reference evidence="10" key="2">
    <citation type="submission" date="2017-05" db="UniProtKB">
        <authorList>
            <consortium name="EnsemblMetazoa"/>
        </authorList>
    </citation>
    <scope>IDENTIFICATION</scope>
</reference>
<dbReference type="GO" id="GO:0016887">
    <property type="term" value="F:ATP hydrolysis activity"/>
    <property type="evidence" value="ECO:0007669"/>
    <property type="project" value="InterPro"/>
</dbReference>
<dbReference type="Gene3D" id="3.50.7.10">
    <property type="entry name" value="GroEL"/>
    <property type="match status" value="1"/>
</dbReference>